<dbReference type="InterPro" id="IPR008988">
    <property type="entry name" value="Transcriptional_repressor_C"/>
</dbReference>
<feature type="binding site" evidence="6">
    <location>
        <position position="111"/>
    </location>
    <ligand>
        <name>biotin</name>
        <dbReference type="ChEBI" id="CHEBI:57586"/>
    </ligand>
</feature>
<dbReference type="Gene3D" id="3.30.930.10">
    <property type="entry name" value="Bira Bifunctional Protein, Domain 2"/>
    <property type="match status" value="1"/>
</dbReference>
<dbReference type="EMBL" id="BSNC01000010">
    <property type="protein sequence ID" value="GLP97760.1"/>
    <property type="molecule type" value="Genomic_DNA"/>
</dbReference>
<feature type="binding site" evidence="6">
    <location>
        <begin position="115"/>
        <end position="117"/>
    </location>
    <ligand>
        <name>biotin</name>
        <dbReference type="ChEBI" id="CHEBI:57586"/>
    </ligand>
</feature>
<dbReference type="Proteomes" id="UP001161422">
    <property type="component" value="Unassembled WGS sequence"/>
</dbReference>
<evidence type="ECO:0000313" key="9">
    <source>
        <dbReference type="Proteomes" id="UP001161422"/>
    </source>
</evidence>
<dbReference type="GO" id="GO:0006355">
    <property type="term" value="P:regulation of DNA-templated transcription"/>
    <property type="evidence" value="ECO:0007669"/>
    <property type="project" value="UniProtKB-UniRule"/>
</dbReference>
<dbReference type="GO" id="GO:0003677">
    <property type="term" value="F:DNA binding"/>
    <property type="evidence" value="ECO:0007669"/>
    <property type="project" value="UniProtKB-UniRule"/>
</dbReference>
<dbReference type="Gene3D" id="1.10.10.10">
    <property type="entry name" value="Winged helix-like DNA-binding domain superfamily/Winged helix DNA-binding domain"/>
    <property type="match status" value="1"/>
</dbReference>
<dbReference type="CDD" id="cd00600">
    <property type="entry name" value="Sm_like"/>
    <property type="match status" value="1"/>
</dbReference>
<dbReference type="NCBIfam" id="TIGR00121">
    <property type="entry name" value="birA_ligase"/>
    <property type="match status" value="1"/>
</dbReference>
<accession>A0AA37RXW9</accession>
<protein>
    <recommendedName>
        <fullName evidence="6">Bifunctional ligase/repressor BirA</fullName>
    </recommendedName>
    <alternativeName>
        <fullName evidence="6">Biotin operon repressor</fullName>
    </alternativeName>
    <alternativeName>
        <fullName evidence="6">Biotin--[acetyl-CoA-carboxylase] ligase</fullName>
        <ecNumber evidence="6">6.3.4.15</ecNumber>
    </alternativeName>
    <alternativeName>
        <fullName evidence="6">Biotin--protein ligase</fullName>
    </alternativeName>
    <alternativeName>
        <fullName evidence="6">Biotin-[acetyl-CoA carboxylase] synthetase</fullName>
    </alternativeName>
</protein>
<evidence type="ECO:0000256" key="3">
    <source>
        <dbReference type="ARBA" id="ARBA00022840"/>
    </source>
</evidence>
<dbReference type="GO" id="GO:0004077">
    <property type="term" value="F:biotin--[biotin carboxyl-carrier protein] ligase activity"/>
    <property type="evidence" value="ECO:0007669"/>
    <property type="project" value="UniProtKB-UniRule"/>
</dbReference>
<dbReference type="InterPro" id="IPR003142">
    <property type="entry name" value="BPL_C"/>
</dbReference>
<dbReference type="Gene3D" id="2.30.30.100">
    <property type="match status" value="1"/>
</dbReference>
<dbReference type="PANTHER" id="PTHR12835:SF5">
    <property type="entry name" value="BIOTIN--PROTEIN LIGASE"/>
    <property type="match status" value="1"/>
</dbReference>
<dbReference type="InterPro" id="IPR004143">
    <property type="entry name" value="BPL_LPL_catalytic"/>
</dbReference>
<evidence type="ECO:0000256" key="1">
    <source>
        <dbReference type="ARBA" id="ARBA00022598"/>
    </source>
</evidence>
<feature type="domain" description="BPL/LPL catalytic" evidence="7">
    <location>
        <begin position="65"/>
        <end position="254"/>
    </location>
</feature>
<evidence type="ECO:0000259" key="7">
    <source>
        <dbReference type="PROSITE" id="PS51733"/>
    </source>
</evidence>
<dbReference type="SUPFAM" id="SSF55681">
    <property type="entry name" value="Class II aaRS and biotin synthetases"/>
    <property type="match status" value="1"/>
</dbReference>
<dbReference type="InterPro" id="IPR013196">
    <property type="entry name" value="HTH_11"/>
</dbReference>
<keyword evidence="4 6" id="KW-0092">Biotin</keyword>
<dbReference type="GO" id="GO:0005524">
    <property type="term" value="F:ATP binding"/>
    <property type="evidence" value="ECO:0007669"/>
    <property type="project" value="UniProtKB-UniRule"/>
</dbReference>
<feature type="binding site" evidence="6">
    <location>
        <position position="182"/>
    </location>
    <ligand>
        <name>biotin</name>
        <dbReference type="ChEBI" id="CHEBI:57586"/>
    </ligand>
</feature>
<feature type="DNA-binding region" description="H-T-H motif" evidence="6">
    <location>
        <begin position="22"/>
        <end position="41"/>
    </location>
</feature>
<keyword evidence="3 6" id="KW-0067">ATP-binding</keyword>
<evidence type="ECO:0000256" key="6">
    <source>
        <dbReference type="HAMAP-Rule" id="MF_00978"/>
    </source>
</evidence>
<reference evidence="8" key="2">
    <citation type="submission" date="2023-01" db="EMBL/GenBank/DDBJ databases">
        <title>Draft genome sequence of Paraferrimonas sedimenticola strain NBRC 101628.</title>
        <authorList>
            <person name="Sun Q."/>
            <person name="Mori K."/>
        </authorList>
    </citation>
    <scope>NUCLEOTIDE SEQUENCE</scope>
    <source>
        <strain evidence="8">NBRC 101628</strain>
    </source>
</reference>
<dbReference type="CDD" id="cd16442">
    <property type="entry name" value="BPL"/>
    <property type="match status" value="1"/>
</dbReference>
<keyword evidence="9" id="KW-1185">Reference proteome</keyword>
<evidence type="ECO:0000256" key="5">
    <source>
        <dbReference type="ARBA" id="ARBA00047846"/>
    </source>
</evidence>
<sequence>MDSWQKKHQLLSLLNQQGFVSGEWLSEQMGMTRAAVNKKVKQLNQEGLEVYSVKGKGYKLADQVSLSQPAELEKLLSRPLHWFHQIESTNAYLMERCHELVKGETCIAECQTAGRGRRGRQWISPYGSNLYQSVYWRIDDGFAAAMGLSLVVGLSLAETLEKLGFDGIGLKWPNDIYRFGRKLAGVLVEIKGSPEGPCHLVIGFGVNIAMPKALGAAIDQPWADLTQESSAVIAKNQLIHALHENLLKDLAQFELSGLEPFLPRWEALDLFIGQQVTLTSAAKVITGRYLGVDSEGNLLLEDTSGERNSYSGGEVSLRLLAE</sequence>
<comment type="similarity">
    <text evidence="6">Belongs to the biotin--protein ligase family.</text>
</comment>
<keyword evidence="6" id="KW-0804">Transcription</keyword>
<reference evidence="8" key="1">
    <citation type="journal article" date="2014" name="Int. J. Syst. Evol. Microbiol.">
        <title>Complete genome sequence of Corynebacterium casei LMG S-19264T (=DSM 44701T), isolated from a smear-ripened cheese.</title>
        <authorList>
            <consortium name="US DOE Joint Genome Institute (JGI-PGF)"/>
            <person name="Walter F."/>
            <person name="Albersmeier A."/>
            <person name="Kalinowski J."/>
            <person name="Ruckert C."/>
        </authorList>
    </citation>
    <scope>NUCLEOTIDE SEQUENCE</scope>
    <source>
        <strain evidence="8">NBRC 101628</strain>
    </source>
</reference>
<evidence type="ECO:0000256" key="2">
    <source>
        <dbReference type="ARBA" id="ARBA00022741"/>
    </source>
</evidence>
<evidence type="ECO:0000313" key="8">
    <source>
        <dbReference type="EMBL" id="GLP97760.1"/>
    </source>
</evidence>
<dbReference type="AlphaFoldDB" id="A0AA37RXW9"/>
<dbReference type="PROSITE" id="PS51733">
    <property type="entry name" value="BPL_LPL_CATALYTIC"/>
    <property type="match status" value="1"/>
</dbReference>
<dbReference type="InterPro" id="IPR045864">
    <property type="entry name" value="aa-tRNA-synth_II/BPL/LPL"/>
</dbReference>
<dbReference type="SUPFAM" id="SSF50037">
    <property type="entry name" value="C-terminal domain of transcriptional repressors"/>
    <property type="match status" value="1"/>
</dbReference>
<dbReference type="EC" id="6.3.4.15" evidence="6"/>
<name>A0AA37RXW9_9GAMM</name>
<dbReference type="NCBIfam" id="NF008847">
    <property type="entry name" value="PRK11886.1-2"/>
    <property type="match status" value="1"/>
</dbReference>
<dbReference type="GO" id="GO:0005737">
    <property type="term" value="C:cytoplasm"/>
    <property type="evidence" value="ECO:0007669"/>
    <property type="project" value="TreeGrafter"/>
</dbReference>
<dbReference type="InterPro" id="IPR004408">
    <property type="entry name" value="Biotin_CoA_COase_ligase"/>
</dbReference>
<comment type="function">
    <text evidence="6">Acts both as a biotin--[acetyl-CoA-carboxylase] ligase and a biotin-operon repressor. In the presence of ATP, BirA activates biotin to form the BirA-biotinyl-5'-adenylate (BirA-bio-5'-AMP or holoBirA) complex. HoloBirA can either transfer the biotinyl moiety to the biotin carboxyl carrier protein (BCCP) subunit of acetyl-CoA carboxylase, or bind to the biotin operator site and inhibit transcription of the operon.</text>
</comment>
<dbReference type="Pfam" id="PF03099">
    <property type="entry name" value="BPL_LplA_LipB"/>
    <property type="match status" value="1"/>
</dbReference>
<keyword evidence="6" id="KW-0805">Transcription regulation</keyword>
<feature type="binding site" evidence="6">
    <location>
        <begin position="88"/>
        <end position="90"/>
    </location>
    <ligand>
        <name>biotin</name>
        <dbReference type="ChEBI" id="CHEBI:57586"/>
    </ligand>
</feature>
<dbReference type="InterPro" id="IPR030855">
    <property type="entry name" value="Bifunct_BirA"/>
</dbReference>
<evidence type="ECO:0000256" key="4">
    <source>
        <dbReference type="ARBA" id="ARBA00023267"/>
    </source>
</evidence>
<organism evidence="8 9">
    <name type="scientific">Paraferrimonas sedimenticola</name>
    <dbReference type="NCBI Taxonomy" id="375674"/>
    <lineage>
        <taxon>Bacteria</taxon>
        <taxon>Pseudomonadati</taxon>
        <taxon>Pseudomonadota</taxon>
        <taxon>Gammaproteobacteria</taxon>
        <taxon>Alteromonadales</taxon>
        <taxon>Ferrimonadaceae</taxon>
        <taxon>Paraferrimonas</taxon>
    </lineage>
</organism>
<keyword evidence="1 6" id="KW-0436">Ligase</keyword>
<keyword evidence="6" id="KW-0238">DNA-binding</keyword>
<dbReference type="Pfam" id="PF02237">
    <property type="entry name" value="BPL_C"/>
    <property type="match status" value="1"/>
</dbReference>
<dbReference type="PANTHER" id="PTHR12835">
    <property type="entry name" value="BIOTIN PROTEIN LIGASE"/>
    <property type="match status" value="1"/>
</dbReference>
<dbReference type="RefSeq" id="WP_095507276.1">
    <property type="nucleotide sequence ID" value="NZ_BSNC01000010.1"/>
</dbReference>
<proteinExistence type="inferred from homology"/>
<dbReference type="InterPro" id="IPR036390">
    <property type="entry name" value="WH_DNA-bd_sf"/>
</dbReference>
<dbReference type="HAMAP" id="MF_00978">
    <property type="entry name" value="Bifunct_BirA"/>
    <property type="match status" value="1"/>
</dbReference>
<dbReference type="SUPFAM" id="SSF46785">
    <property type="entry name" value="Winged helix' DNA-binding domain"/>
    <property type="match status" value="1"/>
</dbReference>
<keyword evidence="6" id="KW-0678">Repressor</keyword>
<comment type="catalytic activity">
    <reaction evidence="5 6">
        <text>biotin + L-lysyl-[protein] + ATP = N(6)-biotinyl-L-lysyl-[protein] + AMP + diphosphate + H(+)</text>
        <dbReference type="Rhea" id="RHEA:11756"/>
        <dbReference type="Rhea" id="RHEA-COMP:9752"/>
        <dbReference type="Rhea" id="RHEA-COMP:10505"/>
        <dbReference type="ChEBI" id="CHEBI:15378"/>
        <dbReference type="ChEBI" id="CHEBI:29969"/>
        <dbReference type="ChEBI" id="CHEBI:30616"/>
        <dbReference type="ChEBI" id="CHEBI:33019"/>
        <dbReference type="ChEBI" id="CHEBI:57586"/>
        <dbReference type="ChEBI" id="CHEBI:83144"/>
        <dbReference type="ChEBI" id="CHEBI:456215"/>
        <dbReference type="EC" id="6.3.4.15"/>
    </reaction>
</comment>
<gene>
    <name evidence="6 8" type="primary">birA</name>
    <name evidence="8" type="ORF">GCM10007895_30670</name>
</gene>
<comment type="caution">
    <text evidence="8">The sequence shown here is derived from an EMBL/GenBank/DDBJ whole genome shotgun (WGS) entry which is preliminary data.</text>
</comment>
<dbReference type="Pfam" id="PF08279">
    <property type="entry name" value="HTH_11"/>
    <property type="match status" value="1"/>
</dbReference>
<dbReference type="InterPro" id="IPR036388">
    <property type="entry name" value="WH-like_DNA-bd_sf"/>
</dbReference>
<keyword evidence="2 6" id="KW-0547">Nucleotide-binding</keyword>